<proteinExistence type="predicted"/>
<evidence type="ECO:0000313" key="2">
    <source>
        <dbReference type="Proteomes" id="UP001054945"/>
    </source>
</evidence>
<dbReference type="AlphaFoldDB" id="A0AAV4XGH8"/>
<protein>
    <submittedName>
        <fullName evidence="1">Uncharacterized protein</fullName>
    </submittedName>
</protein>
<evidence type="ECO:0000313" key="1">
    <source>
        <dbReference type="EMBL" id="GIY93759.1"/>
    </source>
</evidence>
<comment type="caution">
    <text evidence="1">The sequence shown here is derived from an EMBL/GenBank/DDBJ whole genome shotgun (WGS) entry which is preliminary data.</text>
</comment>
<sequence>MYSLAGIPNDVQPELYWGLCTTKREPNGVRPHRQLKKMTVGFRCGSNISLHLVIISFSGSNDTGLNDKKSLLISCK</sequence>
<gene>
    <name evidence="1" type="ORF">CEXT_740841</name>
</gene>
<organism evidence="1 2">
    <name type="scientific">Caerostris extrusa</name>
    <name type="common">Bark spider</name>
    <name type="synonym">Caerostris bankana</name>
    <dbReference type="NCBI Taxonomy" id="172846"/>
    <lineage>
        <taxon>Eukaryota</taxon>
        <taxon>Metazoa</taxon>
        <taxon>Ecdysozoa</taxon>
        <taxon>Arthropoda</taxon>
        <taxon>Chelicerata</taxon>
        <taxon>Arachnida</taxon>
        <taxon>Araneae</taxon>
        <taxon>Araneomorphae</taxon>
        <taxon>Entelegynae</taxon>
        <taxon>Araneoidea</taxon>
        <taxon>Araneidae</taxon>
        <taxon>Caerostris</taxon>
    </lineage>
</organism>
<dbReference type="Proteomes" id="UP001054945">
    <property type="component" value="Unassembled WGS sequence"/>
</dbReference>
<keyword evidence="2" id="KW-1185">Reference proteome</keyword>
<dbReference type="EMBL" id="BPLR01000300">
    <property type="protein sequence ID" value="GIY93759.1"/>
    <property type="molecule type" value="Genomic_DNA"/>
</dbReference>
<name>A0AAV4XGH8_CAEEX</name>
<accession>A0AAV4XGH8</accession>
<reference evidence="1 2" key="1">
    <citation type="submission" date="2021-06" db="EMBL/GenBank/DDBJ databases">
        <title>Caerostris extrusa draft genome.</title>
        <authorList>
            <person name="Kono N."/>
            <person name="Arakawa K."/>
        </authorList>
    </citation>
    <scope>NUCLEOTIDE SEQUENCE [LARGE SCALE GENOMIC DNA]</scope>
</reference>